<reference evidence="1" key="2">
    <citation type="submission" date="2020-11" db="EMBL/GenBank/DDBJ databases">
        <authorList>
            <person name="McCartney M.A."/>
            <person name="Auch B."/>
            <person name="Kono T."/>
            <person name="Mallez S."/>
            <person name="Becker A."/>
            <person name="Gohl D.M."/>
            <person name="Silverstein K.A.T."/>
            <person name="Koren S."/>
            <person name="Bechman K.B."/>
            <person name="Herman A."/>
            <person name="Abrahante J.E."/>
            <person name="Garbe J."/>
        </authorList>
    </citation>
    <scope>NUCLEOTIDE SEQUENCE</scope>
    <source>
        <strain evidence="1">Duluth1</strain>
        <tissue evidence="1">Whole animal</tissue>
    </source>
</reference>
<protein>
    <submittedName>
        <fullName evidence="1">Uncharacterized protein</fullName>
    </submittedName>
</protein>
<sequence length="64" mass="7621">MDARRAKRRQFTCLHCVRTGTICVTEKYRMAVHIYKHNVTLDQSPFYCTLCMFRCTTKEALQNM</sequence>
<evidence type="ECO:0000313" key="2">
    <source>
        <dbReference type="Proteomes" id="UP000828390"/>
    </source>
</evidence>
<keyword evidence="2" id="KW-1185">Reference proteome</keyword>
<gene>
    <name evidence="1" type="ORF">DPMN_134870</name>
</gene>
<name>A0A9D4FXY9_DREPO</name>
<proteinExistence type="predicted"/>
<dbReference type="AlphaFoldDB" id="A0A9D4FXY9"/>
<reference evidence="1" key="1">
    <citation type="journal article" date="2019" name="bioRxiv">
        <title>The Genome of the Zebra Mussel, Dreissena polymorpha: A Resource for Invasive Species Research.</title>
        <authorList>
            <person name="McCartney M.A."/>
            <person name="Auch B."/>
            <person name="Kono T."/>
            <person name="Mallez S."/>
            <person name="Zhang Y."/>
            <person name="Obille A."/>
            <person name="Becker A."/>
            <person name="Abrahante J.E."/>
            <person name="Garbe J."/>
            <person name="Badalamenti J.P."/>
            <person name="Herman A."/>
            <person name="Mangelson H."/>
            <person name="Liachko I."/>
            <person name="Sullivan S."/>
            <person name="Sone E.D."/>
            <person name="Koren S."/>
            <person name="Silverstein K.A.T."/>
            <person name="Beckman K.B."/>
            <person name="Gohl D.M."/>
        </authorList>
    </citation>
    <scope>NUCLEOTIDE SEQUENCE</scope>
    <source>
        <strain evidence="1">Duluth1</strain>
        <tissue evidence="1">Whole animal</tissue>
    </source>
</reference>
<accession>A0A9D4FXY9</accession>
<comment type="caution">
    <text evidence="1">The sequence shown here is derived from an EMBL/GenBank/DDBJ whole genome shotgun (WGS) entry which is preliminary data.</text>
</comment>
<evidence type="ECO:0000313" key="1">
    <source>
        <dbReference type="EMBL" id="KAH3806547.1"/>
    </source>
</evidence>
<dbReference type="EMBL" id="JAIWYP010000006">
    <property type="protein sequence ID" value="KAH3806547.1"/>
    <property type="molecule type" value="Genomic_DNA"/>
</dbReference>
<organism evidence="1 2">
    <name type="scientific">Dreissena polymorpha</name>
    <name type="common">Zebra mussel</name>
    <name type="synonym">Mytilus polymorpha</name>
    <dbReference type="NCBI Taxonomy" id="45954"/>
    <lineage>
        <taxon>Eukaryota</taxon>
        <taxon>Metazoa</taxon>
        <taxon>Spiralia</taxon>
        <taxon>Lophotrochozoa</taxon>
        <taxon>Mollusca</taxon>
        <taxon>Bivalvia</taxon>
        <taxon>Autobranchia</taxon>
        <taxon>Heteroconchia</taxon>
        <taxon>Euheterodonta</taxon>
        <taxon>Imparidentia</taxon>
        <taxon>Neoheterodontei</taxon>
        <taxon>Myida</taxon>
        <taxon>Dreissenoidea</taxon>
        <taxon>Dreissenidae</taxon>
        <taxon>Dreissena</taxon>
    </lineage>
</organism>
<dbReference type="Proteomes" id="UP000828390">
    <property type="component" value="Unassembled WGS sequence"/>
</dbReference>